<sequence>MNKEREEVFASGTLIGGRYRIHGLIGKGGMGEVYTVEDTRLHGKIRALKANRPGAGTGFRGAEEAALLMRLNHPHLPLIVDYFPAEEHDGCELMVMDYIDGMTLQAYAERQGGVVPAASVVEIGLQLAEALHYLHGQRPAIIHRDLKPTNVMMDRGGFVRLIDFGIAREFKPGQAKDTVTLGTPGFAAPEQEGDRQSDARTDVYGLGALLYYLLAGGIKLGRGPAGGDAPIMGGLLGGPQALVAVIARMTDPVPALRYPSMVEARQALAACQNKRAADAADRQPLAAHGRQAASRRLSVVVASLSPGAGATFTAITLGHLLDRPPYPPAAAVEHPALEPEWHALLPDAGKGRAGGRLADSPDRRYAATASPSGRTIWYRLEPAAHAAAGQDAELQLKHRLMLQAIEAPIVLTDVSSRWLSPEMAEQLASCDMLLFVADPFPAKWTIERLAAAKRICGERELTGRSTYWIANKDGKFGARGDWLAAMPAKPGCSLPLLPAEAWADQIWSGKWATAHRTWQPLLERSLQPVLQAISASV</sequence>
<feature type="domain" description="Protein kinase" evidence="6">
    <location>
        <begin position="19"/>
        <end position="337"/>
    </location>
</feature>
<comment type="caution">
    <text evidence="7">The sequence shown here is derived from an EMBL/GenBank/DDBJ whole genome shotgun (WGS) entry which is preliminary data.</text>
</comment>
<protein>
    <submittedName>
        <fullName evidence="7">Serine/threonine protein kinase</fullName>
    </submittedName>
</protein>
<organism evidence="7 8">
    <name type="scientific">Paenibacillus artemisiicola</name>
    <dbReference type="NCBI Taxonomy" id="1172618"/>
    <lineage>
        <taxon>Bacteria</taxon>
        <taxon>Bacillati</taxon>
        <taxon>Bacillota</taxon>
        <taxon>Bacilli</taxon>
        <taxon>Bacillales</taxon>
        <taxon>Paenibacillaceae</taxon>
        <taxon>Paenibacillus</taxon>
    </lineage>
</organism>
<dbReference type="GO" id="GO:0004674">
    <property type="term" value="F:protein serine/threonine kinase activity"/>
    <property type="evidence" value="ECO:0007669"/>
    <property type="project" value="UniProtKB-KW"/>
</dbReference>
<keyword evidence="1" id="KW-0808">Transferase</keyword>
<evidence type="ECO:0000256" key="4">
    <source>
        <dbReference type="ARBA" id="ARBA00022840"/>
    </source>
</evidence>
<evidence type="ECO:0000313" key="7">
    <source>
        <dbReference type="EMBL" id="MBO7746034.1"/>
    </source>
</evidence>
<dbReference type="InterPro" id="IPR017441">
    <property type="entry name" value="Protein_kinase_ATP_BS"/>
</dbReference>
<dbReference type="EMBL" id="JAGGDJ010000014">
    <property type="protein sequence ID" value="MBO7746034.1"/>
    <property type="molecule type" value="Genomic_DNA"/>
</dbReference>
<keyword evidence="2 5" id="KW-0547">Nucleotide-binding</keyword>
<dbReference type="PANTHER" id="PTHR43289">
    <property type="entry name" value="MITOGEN-ACTIVATED PROTEIN KINASE KINASE KINASE 20-RELATED"/>
    <property type="match status" value="1"/>
</dbReference>
<feature type="binding site" evidence="5">
    <location>
        <position position="49"/>
    </location>
    <ligand>
        <name>ATP</name>
        <dbReference type="ChEBI" id="CHEBI:30616"/>
    </ligand>
</feature>
<name>A0ABS3WCK4_9BACL</name>
<accession>A0ABS3WCK4</accession>
<dbReference type="SUPFAM" id="SSF56112">
    <property type="entry name" value="Protein kinase-like (PK-like)"/>
    <property type="match status" value="1"/>
</dbReference>
<evidence type="ECO:0000313" key="8">
    <source>
        <dbReference type="Proteomes" id="UP000670947"/>
    </source>
</evidence>
<dbReference type="CDD" id="cd14014">
    <property type="entry name" value="STKc_PknB_like"/>
    <property type="match status" value="1"/>
</dbReference>
<evidence type="ECO:0000256" key="1">
    <source>
        <dbReference type="ARBA" id="ARBA00022679"/>
    </source>
</evidence>
<keyword evidence="7" id="KW-0723">Serine/threonine-protein kinase</keyword>
<keyword evidence="8" id="KW-1185">Reference proteome</keyword>
<reference evidence="7 8" key="1">
    <citation type="submission" date="2021-03" db="EMBL/GenBank/DDBJ databases">
        <title>Paenibacillus artemisicola MWE-103 whole genome sequence.</title>
        <authorList>
            <person name="Ham Y.J."/>
        </authorList>
    </citation>
    <scope>NUCLEOTIDE SEQUENCE [LARGE SCALE GENOMIC DNA]</scope>
    <source>
        <strain evidence="7 8">MWE-103</strain>
    </source>
</reference>
<dbReference type="InterPro" id="IPR008271">
    <property type="entry name" value="Ser/Thr_kinase_AS"/>
</dbReference>
<dbReference type="Gene3D" id="3.30.200.20">
    <property type="entry name" value="Phosphorylase Kinase, domain 1"/>
    <property type="match status" value="1"/>
</dbReference>
<dbReference type="Gene3D" id="1.10.510.10">
    <property type="entry name" value="Transferase(Phosphotransferase) domain 1"/>
    <property type="match status" value="1"/>
</dbReference>
<dbReference type="PANTHER" id="PTHR43289:SF34">
    <property type="entry name" value="SERINE_THREONINE-PROTEIN KINASE YBDM-RELATED"/>
    <property type="match status" value="1"/>
</dbReference>
<evidence type="ECO:0000256" key="2">
    <source>
        <dbReference type="ARBA" id="ARBA00022741"/>
    </source>
</evidence>
<evidence type="ECO:0000256" key="5">
    <source>
        <dbReference type="PROSITE-ProRule" id="PRU10141"/>
    </source>
</evidence>
<evidence type="ECO:0000256" key="3">
    <source>
        <dbReference type="ARBA" id="ARBA00022777"/>
    </source>
</evidence>
<keyword evidence="4 5" id="KW-0067">ATP-binding</keyword>
<dbReference type="SMART" id="SM00220">
    <property type="entry name" value="S_TKc"/>
    <property type="match status" value="1"/>
</dbReference>
<dbReference type="Pfam" id="PF00069">
    <property type="entry name" value="Pkinase"/>
    <property type="match status" value="1"/>
</dbReference>
<gene>
    <name evidence="7" type="ORF">I8J29_17635</name>
</gene>
<dbReference type="PROSITE" id="PS00108">
    <property type="entry name" value="PROTEIN_KINASE_ST"/>
    <property type="match status" value="1"/>
</dbReference>
<dbReference type="Proteomes" id="UP000670947">
    <property type="component" value="Unassembled WGS sequence"/>
</dbReference>
<dbReference type="PROSITE" id="PS00107">
    <property type="entry name" value="PROTEIN_KINASE_ATP"/>
    <property type="match status" value="1"/>
</dbReference>
<proteinExistence type="predicted"/>
<dbReference type="InterPro" id="IPR000719">
    <property type="entry name" value="Prot_kinase_dom"/>
</dbReference>
<keyword evidence="3 7" id="KW-0418">Kinase</keyword>
<dbReference type="InterPro" id="IPR011009">
    <property type="entry name" value="Kinase-like_dom_sf"/>
</dbReference>
<evidence type="ECO:0000259" key="6">
    <source>
        <dbReference type="PROSITE" id="PS50011"/>
    </source>
</evidence>
<dbReference type="PROSITE" id="PS50011">
    <property type="entry name" value="PROTEIN_KINASE_DOM"/>
    <property type="match status" value="1"/>
</dbReference>
<dbReference type="RefSeq" id="WP_208848842.1">
    <property type="nucleotide sequence ID" value="NZ_JAGGDJ010000014.1"/>
</dbReference>